<keyword evidence="2" id="KW-0812">Transmembrane</keyword>
<reference evidence="4 5" key="1">
    <citation type="journal article" date="2002" name="Nucleic Acids Res.">
        <title>The complete genomic sequence of Mycoplasma penetrans, an intracellular bacterial pathogen in humans.</title>
        <authorList>
            <person name="Sasaki Y."/>
            <person name="Ishikawa J."/>
            <person name="Yamashita A."/>
            <person name="Oshima K."/>
            <person name="Kenri T."/>
            <person name="Furuya K."/>
            <person name="Yoshino C."/>
            <person name="Horino A."/>
            <person name="Shiba T."/>
            <person name="Sasaki T."/>
            <person name="Hattori M."/>
        </authorList>
    </citation>
    <scope>NUCLEOTIDE SEQUENCE [LARGE SCALE GENOMIC DNA]</scope>
    <source>
        <strain evidence="4 5">HF-2</strain>
    </source>
</reference>
<proteinExistence type="predicted"/>
<dbReference type="HOGENOM" id="CLU_326740_0_0_14"/>
<accession>Q8EW47</accession>
<dbReference type="AlphaFoldDB" id="Q8EW47"/>
<dbReference type="InParanoid" id="Q8EW47"/>
<dbReference type="KEGG" id="mpe:MYPE3580"/>
<evidence type="ECO:0000256" key="3">
    <source>
        <dbReference type="SAM" id="SignalP"/>
    </source>
</evidence>
<feature type="signal peptide" evidence="3">
    <location>
        <begin position="1"/>
        <end position="24"/>
    </location>
</feature>
<organism evidence="4 5">
    <name type="scientific">Malacoplasma penetrans (strain HF-2)</name>
    <name type="common">Mycoplasma penetrans</name>
    <dbReference type="NCBI Taxonomy" id="272633"/>
    <lineage>
        <taxon>Bacteria</taxon>
        <taxon>Bacillati</taxon>
        <taxon>Mycoplasmatota</taxon>
        <taxon>Mycoplasmoidales</taxon>
        <taxon>Mycoplasmoidaceae</taxon>
        <taxon>Malacoplasma</taxon>
    </lineage>
</organism>
<evidence type="ECO:0000313" key="4">
    <source>
        <dbReference type="EMBL" id="BAC44149.1"/>
    </source>
</evidence>
<keyword evidence="2" id="KW-1133">Transmembrane helix</keyword>
<feature type="compositionally biased region" description="Polar residues" evidence="1">
    <location>
        <begin position="152"/>
        <end position="167"/>
    </location>
</feature>
<keyword evidence="3" id="KW-0732">Signal</keyword>
<evidence type="ECO:0000256" key="2">
    <source>
        <dbReference type="SAM" id="Phobius"/>
    </source>
</evidence>
<name>Q8EW47_MALP2</name>
<sequence length="878" mass="95666">MKKKNNRLLLVASTLFSLSTIPVAAITTIDSINTTQISKDSSDLQAARDITTNNLTMQLHKGYEQLDWYGQNFSNAVTEQQLKQLIVPNVKFDVNYGINILTPTGTALTEGYVEFTVYQIKTNISGGVTGNPNGSGQSGSTVDGREDIEAPSNINYKDGNNTSPSGISMQAYTTNTTETVEINGKQVQKKYVWTTKNINGLFLKYKFSFSWNDNEKIGDFLRSTNKSALTANDVYGNMISTSRKIDILPSDIETNPSSIISFSQEDSELTTYNISSADAKQYGIGVVTVDFSSSTDGKVDSNWADGKVPNVKYLVRGLVGNNGSGSKEEMHLSTDQGITSFLNTTFSVSAIRAQNTNFKLPKTVQSTATTVKVSDFTPTELINALTTTSSGKSNLLDLLTKDTYLDKSSNANSLPALYLTYMGKTKFSKDTTGGKTTEWYGTGLFEMGNVPTVKKGVVDYNTLTNPANGSSITAITANADNASGTIYLNVTYNKYNVYQNTLEMGNEVSIIISGLQVDESANNGNKNLYFQWKSVDQLIFTNAANVMDLYNNNQSDTDFLKSLSNSFFEGSENTYNLDRNVTITNSSNQITITMEFPQFGEINGITFTNTYSLNSPDASSAGITFRSKDQVASSIRSALGISNLSEATPSQVIDAVADPDRNLSLSDFYSTGSSYTYSALILQSDTNDGVVVEVIAANNTNTYKYSYIYSGMAKGTSTSHIYNFAFDTSDTQLQSGLTTLRNIPIGLITKEDVYNYYVSKLPIYSGTNGLPLTINDFEITKDTINNSITITINIPIVANGSVDGTKTYSNTLKGFTNATIINNNSNTAMQNLTVPLSVSFALAIVLIMSGLITHQIIKRKKLAKSKINLKDIRKSVKK</sequence>
<protein>
    <submittedName>
        <fullName evidence="4">Predicted integral membrane protein</fullName>
    </submittedName>
</protein>
<dbReference type="RefSeq" id="WP_011077185.1">
    <property type="nucleotide sequence ID" value="NC_004432.1"/>
</dbReference>
<keyword evidence="5" id="KW-1185">Reference proteome</keyword>
<gene>
    <name evidence="4" type="ordered locus">MYPE3580</name>
</gene>
<feature type="chain" id="PRO_5004308508" evidence="3">
    <location>
        <begin position="25"/>
        <end position="878"/>
    </location>
</feature>
<feature type="region of interest" description="Disordered" evidence="1">
    <location>
        <begin position="127"/>
        <end position="167"/>
    </location>
</feature>
<feature type="transmembrane region" description="Helical" evidence="2">
    <location>
        <begin position="832"/>
        <end position="857"/>
    </location>
</feature>
<evidence type="ECO:0000256" key="1">
    <source>
        <dbReference type="SAM" id="MobiDB-lite"/>
    </source>
</evidence>
<dbReference type="EMBL" id="BA000026">
    <property type="protein sequence ID" value="BAC44149.1"/>
    <property type="molecule type" value="Genomic_DNA"/>
</dbReference>
<dbReference type="STRING" id="272633.gene:10731470"/>
<evidence type="ECO:0000313" key="5">
    <source>
        <dbReference type="Proteomes" id="UP000002522"/>
    </source>
</evidence>
<keyword evidence="2" id="KW-0472">Membrane</keyword>
<feature type="compositionally biased region" description="Polar residues" evidence="1">
    <location>
        <begin position="127"/>
        <end position="141"/>
    </location>
</feature>
<dbReference type="Proteomes" id="UP000002522">
    <property type="component" value="Chromosome"/>
</dbReference>